<evidence type="ECO:0000313" key="2">
    <source>
        <dbReference type="Proteomes" id="UP000308267"/>
    </source>
</evidence>
<keyword evidence="2" id="KW-1185">Reference proteome</keyword>
<feature type="non-terminal residue" evidence="1">
    <location>
        <position position="204"/>
    </location>
</feature>
<accession>A0A4S2L6R6</accession>
<dbReference type="Proteomes" id="UP000308267">
    <property type="component" value="Unassembled WGS sequence"/>
</dbReference>
<proteinExistence type="predicted"/>
<name>A0A4S2L6R6_OPIFE</name>
<dbReference type="AlphaFoldDB" id="A0A4S2L6R6"/>
<dbReference type="EMBL" id="SJOL01009272">
    <property type="protein sequence ID" value="TGZ58493.1"/>
    <property type="molecule type" value="Genomic_DNA"/>
</dbReference>
<organism evidence="1 2">
    <name type="scientific">Opisthorchis felineus</name>
    <dbReference type="NCBI Taxonomy" id="147828"/>
    <lineage>
        <taxon>Eukaryota</taxon>
        <taxon>Metazoa</taxon>
        <taxon>Spiralia</taxon>
        <taxon>Lophotrochozoa</taxon>
        <taxon>Platyhelminthes</taxon>
        <taxon>Trematoda</taxon>
        <taxon>Digenea</taxon>
        <taxon>Opisthorchiida</taxon>
        <taxon>Opisthorchiata</taxon>
        <taxon>Opisthorchiidae</taxon>
        <taxon>Opisthorchis</taxon>
    </lineage>
</organism>
<comment type="caution">
    <text evidence="1">The sequence shown here is derived from an EMBL/GenBank/DDBJ whole genome shotgun (WGS) entry which is preliminary data.</text>
</comment>
<reference evidence="1 2" key="1">
    <citation type="journal article" date="2019" name="BMC Genomics">
        <title>New insights from Opisthorchis felineus genome: update on genomics of the epidemiologically important liver flukes.</title>
        <authorList>
            <person name="Ershov N.I."/>
            <person name="Mordvinov V.A."/>
            <person name="Prokhortchouk E.B."/>
            <person name="Pakharukova M.Y."/>
            <person name="Gunbin K.V."/>
            <person name="Ustyantsev K."/>
            <person name="Genaev M.A."/>
            <person name="Blinov A.G."/>
            <person name="Mazur A."/>
            <person name="Boulygina E."/>
            <person name="Tsygankova S."/>
            <person name="Khrameeva E."/>
            <person name="Chekanov N."/>
            <person name="Fan G."/>
            <person name="Xiao A."/>
            <person name="Zhang H."/>
            <person name="Xu X."/>
            <person name="Yang H."/>
            <person name="Solovyev V."/>
            <person name="Lee S.M."/>
            <person name="Liu X."/>
            <person name="Afonnikov D.A."/>
            <person name="Skryabin K.G."/>
        </authorList>
    </citation>
    <scope>NUCLEOTIDE SEQUENCE [LARGE SCALE GENOMIC DNA]</scope>
    <source>
        <strain evidence="1">AK-0245</strain>
        <tissue evidence="1">Whole organism</tissue>
    </source>
</reference>
<gene>
    <name evidence="1" type="ORF">CRM22_009623</name>
</gene>
<sequence>MRIAINTSTKLSVLPIPMASLTCLVVLVHILGLWVADAGPIARDKRIYKGLFGNPAALFKRIDEESPIYRAKRAIDSLLQTYANAVIRQKRTYGARPVNRVKRTYGGQAGYYGYGQQRSGYAQQQRAYYNYNSGYGQQRSGYGYQHPGYAQQWPGYGQQRQGYAQQWQAYVPQWTYGYYYLPYGYGNRPILQAINEIETAAENA</sequence>
<protein>
    <submittedName>
        <fullName evidence="1">Uncharacterized protein</fullName>
    </submittedName>
</protein>
<evidence type="ECO:0000313" key="1">
    <source>
        <dbReference type="EMBL" id="TGZ58493.1"/>
    </source>
</evidence>